<feature type="transmembrane region" description="Helical" evidence="9">
    <location>
        <begin position="130"/>
        <end position="148"/>
    </location>
</feature>
<dbReference type="Proteomes" id="UP000811609">
    <property type="component" value="Chromosome 11"/>
</dbReference>
<feature type="domain" description="T-SNARE coiled-coil homology" evidence="10">
    <location>
        <begin position="59"/>
        <end position="121"/>
    </location>
</feature>
<keyword evidence="2" id="KW-0813">Transport</keyword>
<evidence type="ECO:0000256" key="5">
    <source>
        <dbReference type="ARBA" id="ARBA00022989"/>
    </source>
</evidence>
<evidence type="ECO:0000256" key="8">
    <source>
        <dbReference type="ARBA" id="ARBA00061068"/>
    </source>
</evidence>
<keyword evidence="7 9" id="KW-0472">Membrane</keyword>
<proteinExistence type="inferred from homology"/>
<keyword evidence="4" id="KW-0653">Protein transport</keyword>
<dbReference type="AlphaFoldDB" id="A0A8T1P2Q5"/>
<keyword evidence="3 9" id="KW-0812">Transmembrane</keyword>
<dbReference type="InterPro" id="IPR044766">
    <property type="entry name" value="NPSN/SNAP25-like_N_SNARE"/>
</dbReference>
<evidence type="ECO:0000256" key="1">
    <source>
        <dbReference type="ARBA" id="ARBA00004211"/>
    </source>
</evidence>
<evidence type="ECO:0000256" key="3">
    <source>
        <dbReference type="ARBA" id="ARBA00022692"/>
    </source>
</evidence>
<evidence type="ECO:0000256" key="6">
    <source>
        <dbReference type="ARBA" id="ARBA00023054"/>
    </source>
</evidence>
<dbReference type="PANTHER" id="PTHR21230:SF27">
    <property type="entry name" value="NOVEL PLANT SNARE 11"/>
    <property type="match status" value="1"/>
</dbReference>
<dbReference type="GO" id="GO:0005794">
    <property type="term" value="C:Golgi apparatus"/>
    <property type="evidence" value="ECO:0007669"/>
    <property type="project" value="TreeGrafter"/>
</dbReference>
<dbReference type="GO" id="GO:0012507">
    <property type="term" value="C:ER to Golgi transport vesicle membrane"/>
    <property type="evidence" value="ECO:0007669"/>
    <property type="project" value="TreeGrafter"/>
</dbReference>
<dbReference type="CDD" id="cd15861">
    <property type="entry name" value="SNARE_SNAP25N_23N_29N_SEC9N"/>
    <property type="match status" value="1"/>
</dbReference>
<keyword evidence="12" id="KW-1185">Reference proteome</keyword>
<protein>
    <recommendedName>
        <fullName evidence="10">t-SNARE coiled-coil homology domain-containing protein</fullName>
    </recommendedName>
</protein>
<dbReference type="GO" id="GO:0031201">
    <property type="term" value="C:SNARE complex"/>
    <property type="evidence" value="ECO:0007669"/>
    <property type="project" value="InterPro"/>
</dbReference>
<dbReference type="GO" id="GO:0000149">
    <property type="term" value="F:SNARE binding"/>
    <property type="evidence" value="ECO:0007669"/>
    <property type="project" value="TreeGrafter"/>
</dbReference>
<dbReference type="PROSITE" id="PS50192">
    <property type="entry name" value="T_SNARE"/>
    <property type="match status" value="1"/>
</dbReference>
<gene>
    <name evidence="11" type="ORF">CIPAW_11G084800</name>
</gene>
<dbReference type="GO" id="GO:0015031">
    <property type="term" value="P:protein transport"/>
    <property type="evidence" value="ECO:0007669"/>
    <property type="project" value="UniProtKB-KW"/>
</dbReference>
<comment type="caution">
    <text evidence="11">The sequence shown here is derived from an EMBL/GenBank/DDBJ whole genome shotgun (WGS) entry which is preliminary data.</text>
</comment>
<comment type="similarity">
    <text evidence="8">Belongs to the novel plant SNARE family.</text>
</comment>
<dbReference type="GO" id="GO:0005789">
    <property type="term" value="C:endoplasmic reticulum membrane"/>
    <property type="evidence" value="ECO:0007669"/>
    <property type="project" value="TreeGrafter"/>
</dbReference>
<evidence type="ECO:0000313" key="12">
    <source>
        <dbReference type="Proteomes" id="UP000811609"/>
    </source>
</evidence>
<sequence length="171" mass="19213">MLKEMKRSCLKWLGLVQKYATNFDNKRIDLFDGGTEGYGEQNVMLASSMTNQQLVDSGNRMMDETDQVIERSKKVVHETNNVGIETAAALKAQTNQMSRIVNEMDSIHFSIKKASQLVKELGRQVATDRCIMALLLLIVIGVVAIIIVKDIQDIPRLASLAMTRRLLWNSS</sequence>
<comment type="subcellular location">
    <subcellularLocation>
        <location evidence="1">Membrane</location>
        <topology evidence="1">Single-pass type IV membrane protein</topology>
    </subcellularLocation>
</comment>
<evidence type="ECO:0000256" key="4">
    <source>
        <dbReference type="ARBA" id="ARBA00022927"/>
    </source>
</evidence>
<evidence type="ECO:0000256" key="2">
    <source>
        <dbReference type="ARBA" id="ARBA00022448"/>
    </source>
</evidence>
<reference evidence="11" key="1">
    <citation type="submission" date="2020-12" db="EMBL/GenBank/DDBJ databases">
        <title>WGS assembly of Carya illinoinensis cv. Pawnee.</title>
        <authorList>
            <person name="Platts A."/>
            <person name="Shu S."/>
            <person name="Wright S."/>
            <person name="Barry K."/>
            <person name="Edger P."/>
            <person name="Pires J.C."/>
            <person name="Schmutz J."/>
        </authorList>
    </citation>
    <scope>NUCLEOTIDE SEQUENCE</scope>
    <source>
        <tissue evidence="11">Leaf</tissue>
    </source>
</reference>
<dbReference type="GO" id="GO:0006906">
    <property type="term" value="P:vesicle fusion"/>
    <property type="evidence" value="ECO:0007669"/>
    <property type="project" value="TreeGrafter"/>
</dbReference>
<organism evidence="11 12">
    <name type="scientific">Carya illinoinensis</name>
    <name type="common">Pecan</name>
    <dbReference type="NCBI Taxonomy" id="32201"/>
    <lineage>
        <taxon>Eukaryota</taxon>
        <taxon>Viridiplantae</taxon>
        <taxon>Streptophyta</taxon>
        <taxon>Embryophyta</taxon>
        <taxon>Tracheophyta</taxon>
        <taxon>Spermatophyta</taxon>
        <taxon>Magnoliopsida</taxon>
        <taxon>eudicotyledons</taxon>
        <taxon>Gunneridae</taxon>
        <taxon>Pentapetalae</taxon>
        <taxon>rosids</taxon>
        <taxon>fabids</taxon>
        <taxon>Fagales</taxon>
        <taxon>Juglandaceae</taxon>
        <taxon>Carya</taxon>
    </lineage>
</organism>
<dbReference type="GO" id="GO:0005484">
    <property type="term" value="F:SNAP receptor activity"/>
    <property type="evidence" value="ECO:0007669"/>
    <property type="project" value="InterPro"/>
</dbReference>
<name>A0A8T1P2Q5_CARIL</name>
<keyword evidence="5 9" id="KW-1133">Transmembrane helix</keyword>
<evidence type="ECO:0000256" key="9">
    <source>
        <dbReference type="SAM" id="Phobius"/>
    </source>
</evidence>
<dbReference type="PANTHER" id="PTHR21230">
    <property type="entry name" value="VESICLE TRANSPORT V-SNARE PROTEIN VTI1-RELATED"/>
    <property type="match status" value="1"/>
</dbReference>
<evidence type="ECO:0000313" key="11">
    <source>
        <dbReference type="EMBL" id="KAG6636064.1"/>
    </source>
</evidence>
<dbReference type="SMART" id="SM00397">
    <property type="entry name" value="t_SNARE"/>
    <property type="match status" value="1"/>
</dbReference>
<evidence type="ECO:0000256" key="7">
    <source>
        <dbReference type="ARBA" id="ARBA00023136"/>
    </source>
</evidence>
<dbReference type="EMBL" id="CM031819">
    <property type="protein sequence ID" value="KAG6636064.1"/>
    <property type="molecule type" value="Genomic_DNA"/>
</dbReference>
<keyword evidence="6" id="KW-0175">Coiled coil</keyword>
<dbReference type="FunFam" id="1.20.5.110:FF:000021">
    <property type="entry name" value="novel plant SNARE 11"/>
    <property type="match status" value="1"/>
</dbReference>
<dbReference type="InterPro" id="IPR000727">
    <property type="entry name" value="T_SNARE_dom"/>
</dbReference>
<dbReference type="GO" id="GO:0031902">
    <property type="term" value="C:late endosome membrane"/>
    <property type="evidence" value="ECO:0007669"/>
    <property type="project" value="TreeGrafter"/>
</dbReference>
<accession>A0A8T1P2Q5</accession>
<evidence type="ECO:0000259" key="10">
    <source>
        <dbReference type="PROSITE" id="PS50192"/>
    </source>
</evidence>